<accession>A0A840UQL1</accession>
<dbReference type="GO" id="GO:0004622">
    <property type="term" value="F:phosphatidylcholine lysophospholipase activity"/>
    <property type="evidence" value="ECO:0007669"/>
    <property type="project" value="TreeGrafter"/>
</dbReference>
<dbReference type="AlphaFoldDB" id="A0A840UQL1"/>
<evidence type="ECO:0000259" key="1">
    <source>
        <dbReference type="Pfam" id="PF13472"/>
    </source>
</evidence>
<dbReference type="Pfam" id="PF13472">
    <property type="entry name" value="Lipase_GDSL_2"/>
    <property type="match status" value="1"/>
</dbReference>
<dbReference type="Gene3D" id="3.40.50.1110">
    <property type="entry name" value="SGNH hydrolase"/>
    <property type="match status" value="1"/>
</dbReference>
<dbReference type="PANTHER" id="PTHR30383:SF24">
    <property type="entry name" value="THIOESTERASE 1_PROTEASE 1_LYSOPHOSPHOLIPASE L1"/>
    <property type="match status" value="1"/>
</dbReference>
<dbReference type="CDD" id="cd01822">
    <property type="entry name" value="Lysophospholipase_L1_like"/>
    <property type="match status" value="1"/>
</dbReference>
<dbReference type="InterPro" id="IPR036514">
    <property type="entry name" value="SGNH_hydro_sf"/>
</dbReference>
<dbReference type="GO" id="GO:0047617">
    <property type="term" value="F:fatty acyl-CoA hydrolase activity"/>
    <property type="evidence" value="ECO:0007669"/>
    <property type="project" value="UniProtKB-EC"/>
</dbReference>
<dbReference type="Proteomes" id="UP000591735">
    <property type="component" value="Unassembled WGS sequence"/>
</dbReference>
<dbReference type="SUPFAM" id="SSF52266">
    <property type="entry name" value="SGNH hydrolase"/>
    <property type="match status" value="1"/>
</dbReference>
<reference evidence="2 3" key="1">
    <citation type="submission" date="2020-08" db="EMBL/GenBank/DDBJ databases">
        <title>Genomic Encyclopedia of Type Strains, Phase IV (KMG-IV): sequencing the most valuable type-strain genomes for metagenomic binning, comparative biology and taxonomic classification.</title>
        <authorList>
            <person name="Goeker M."/>
        </authorList>
    </citation>
    <scope>NUCLEOTIDE SEQUENCE [LARGE SCALE GENOMIC DNA]</scope>
    <source>
        <strain evidence="2 3">DSM 22359</strain>
    </source>
</reference>
<comment type="caution">
    <text evidence="2">The sequence shown here is derived from an EMBL/GenBank/DDBJ whole genome shotgun (WGS) entry which is preliminary data.</text>
</comment>
<proteinExistence type="predicted"/>
<evidence type="ECO:0000313" key="2">
    <source>
        <dbReference type="EMBL" id="MBB5322868.1"/>
    </source>
</evidence>
<keyword evidence="2" id="KW-0378">Hydrolase</keyword>
<dbReference type="InterPro" id="IPR051532">
    <property type="entry name" value="Ester_Hydrolysis_Enzymes"/>
</dbReference>
<dbReference type="PANTHER" id="PTHR30383">
    <property type="entry name" value="THIOESTERASE 1/PROTEASE 1/LYSOPHOSPHOLIPASE L1"/>
    <property type="match status" value="1"/>
</dbReference>
<gene>
    <name evidence="2" type="ORF">HNR38_003386</name>
</gene>
<keyword evidence="3" id="KW-1185">Reference proteome</keyword>
<dbReference type="EMBL" id="JACHFE010000013">
    <property type="protein sequence ID" value="MBB5322868.1"/>
    <property type="molecule type" value="Genomic_DNA"/>
</dbReference>
<dbReference type="EC" id="3.1.2.20" evidence="2"/>
<name>A0A840UQL1_9GAMM</name>
<evidence type="ECO:0000313" key="3">
    <source>
        <dbReference type="Proteomes" id="UP000591735"/>
    </source>
</evidence>
<dbReference type="RefSeq" id="WP_221275883.1">
    <property type="nucleotide sequence ID" value="NZ_JACHFE010000013.1"/>
</dbReference>
<feature type="domain" description="SGNH hydrolase-type esterase" evidence="1">
    <location>
        <begin position="47"/>
        <end position="203"/>
    </location>
</feature>
<sequence length="224" mass="23782">MNTQHAMAGGAPRLRLLMLLVLSLLLTACGDSPPRYQPLAQDSVVLAFGDSVTHGTGAGKGEDFPSLLAKLTGWKVVNAGVPGDTASEARGRIAGLLQKHEPDLVIVELGGNDFLRRQSASQVKEHLREIITAVRRSGAVPVLVAVPEFSLFSASVGSLSDSPIYEELAEEEHILLIDDIFSEVLSDEGLRADRIHPNARGYRKMADGIAAALTEAGLKSQVGP</sequence>
<protein>
    <submittedName>
        <fullName evidence="2">Acyl-CoA hydrolase</fullName>
        <ecNumber evidence="2">3.1.2.20</ecNumber>
    </submittedName>
</protein>
<dbReference type="InterPro" id="IPR013830">
    <property type="entry name" value="SGNH_hydro"/>
</dbReference>
<organism evidence="2 3">
    <name type="scientific">Marinobacter oulmenensis</name>
    <dbReference type="NCBI Taxonomy" id="643747"/>
    <lineage>
        <taxon>Bacteria</taxon>
        <taxon>Pseudomonadati</taxon>
        <taxon>Pseudomonadota</taxon>
        <taxon>Gammaproteobacteria</taxon>
        <taxon>Pseudomonadales</taxon>
        <taxon>Marinobacteraceae</taxon>
        <taxon>Marinobacter</taxon>
    </lineage>
</organism>